<dbReference type="OrthoDB" id="7391233at2"/>
<evidence type="ECO:0000313" key="3">
    <source>
        <dbReference type="EMBL" id="MXO54720.1"/>
    </source>
</evidence>
<keyword evidence="2" id="KW-0732">Signal</keyword>
<evidence type="ECO:0000313" key="4">
    <source>
        <dbReference type="Proteomes" id="UP000430272"/>
    </source>
</evidence>
<proteinExistence type="predicted"/>
<organism evidence="3 4">
    <name type="scientific">Qipengyuania pelagi</name>
    <dbReference type="NCBI Taxonomy" id="994320"/>
    <lineage>
        <taxon>Bacteria</taxon>
        <taxon>Pseudomonadati</taxon>
        <taxon>Pseudomonadota</taxon>
        <taxon>Alphaproteobacteria</taxon>
        <taxon>Sphingomonadales</taxon>
        <taxon>Erythrobacteraceae</taxon>
        <taxon>Qipengyuania</taxon>
    </lineage>
</organism>
<name>A0A844Y7T4_9SPHN</name>
<protein>
    <submittedName>
        <fullName evidence="3">Uncharacterized protein</fullName>
    </submittedName>
</protein>
<feature type="chain" id="PRO_5032788273" evidence="2">
    <location>
        <begin position="24"/>
        <end position="187"/>
    </location>
</feature>
<reference evidence="3 4" key="1">
    <citation type="submission" date="2019-12" db="EMBL/GenBank/DDBJ databases">
        <title>Genomic-based taxomic classification of the family Erythrobacteraceae.</title>
        <authorList>
            <person name="Xu L."/>
        </authorList>
    </citation>
    <scope>NUCLEOTIDE SEQUENCE [LARGE SCALE GENOMIC DNA]</scope>
    <source>
        <strain evidence="3 4">JCM 17468</strain>
    </source>
</reference>
<comment type="caution">
    <text evidence="3">The sequence shown here is derived from an EMBL/GenBank/DDBJ whole genome shotgun (WGS) entry which is preliminary data.</text>
</comment>
<sequence length="187" mass="20105">MIRRLAAPLLAASAAFVALPAAAQDEAGDKVNMVIVYGEDAAPEPVGDEIVVVARLPEADRFRIPENLRYSDNPANNSWASRVERLDIVGDFGILSCSAAGAGSETGCTQAMIEAAYADRANGSSVRFAQLIEAARQERLATIDEDAAAEQERVEAIEDAYMERLRQERDAELPDEAATDTSLPQPQ</sequence>
<keyword evidence="4" id="KW-1185">Reference proteome</keyword>
<dbReference type="EMBL" id="WTYD01000002">
    <property type="protein sequence ID" value="MXO54720.1"/>
    <property type="molecule type" value="Genomic_DNA"/>
</dbReference>
<dbReference type="RefSeq" id="WP_160661615.1">
    <property type="nucleotide sequence ID" value="NZ_BAABDV010000001.1"/>
</dbReference>
<dbReference type="AlphaFoldDB" id="A0A844Y7T4"/>
<evidence type="ECO:0000256" key="1">
    <source>
        <dbReference type="SAM" id="MobiDB-lite"/>
    </source>
</evidence>
<gene>
    <name evidence="3" type="ORF">GRI47_11990</name>
</gene>
<feature type="region of interest" description="Disordered" evidence="1">
    <location>
        <begin position="165"/>
        <end position="187"/>
    </location>
</feature>
<evidence type="ECO:0000256" key="2">
    <source>
        <dbReference type="SAM" id="SignalP"/>
    </source>
</evidence>
<accession>A0A844Y7T4</accession>
<feature type="signal peptide" evidence="2">
    <location>
        <begin position="1"/>
        <end position="23"/>
    </location>
</feature>
<dbReference type="Proteomes" id="UP000430272">
    <property type="component" value="Unassembled WGS sequence"/>
</dbReference>